<dbReference type="RefSeq" id="XP_067712891.1">
    <property type="nucleotide sequence ID" value="XM_067856790.1"/>
</dbReference>
<dbReference type="PROSITE" id="PS00227">
    <property type="entry name" value="TUBULIN"/>
    <property type="match status" value="1"/>
</dbReference>
<dbReference type="InterPro" id="IPR003008">
    <property type="entry name" value="Tubulin_FtsZ_GTPase"/>
</dbReference>
<dbReference type="GO" id="GO:0005874">
    <property type="term" value="C:microtubule"/>
    <property type="evidence" value="ECO:0007669"/>
    <property type="project" value="UniProtKB-KW"/>
</dbReference>
<dbReference type="GeneID" id="94192303"/>
<name>A0AAV4LLS4_BABCB</name>
<protein>
    <submittedName>
        <fullName evidence="7">Tubulin delta chain isoform X1</fullName>
    </submittedName>
</protein>
<evidence type="ECO:0000313" key="8">
    <source>
        <dbReference type="Proteomes" id="UP001497744"/>
    </source>
</evidence>
<dbReference type="AlphaFoldDB" id="A0AAV4LLS4"/>
<keyword evidence="8" id="KW-1185">Reference proteome</keyword>
<evidence type="ECO:0000256" key="4">
    <source>
        <dbReference type="ARBA" id="ARBA00023134"/>
    </source>
</evidence>
<evidence type="ECO:0000313" key="7">
    <source>
        <dbReference type="EMBL" id="GIX60820.1"/>
    </source>
</evidence>
<dbReference type="InterPro" id="IPR004057">
    <property type="entry name" value="Epsilon_tubulin"/>
</dbReference>
<evidence type="ECO:0000256" key="3">
    <source>
        <dbReference type="ARBA" id="ARBA00022741"/>
    </source>
</evidence>
<dbReference type="InterPro" id="IPR000217">
    <property type="entry name" value="Tubulin"/>
</dbReference>
<evidence type="ECO:0000256" key="5">
    <source>
        <dbReference type="RuleBase" id="RU000352"/>
    </source>
</evidence>
<dbReference type="PRINTS" id="PR01519">
    <property type="entry name" value="EPSLNTUBULIN"/>
</dbReference>
<evidence type="ECO:0000256" key="2">
    <source>
        <dbReference type="ARBA" id="ARBA00022701"/>
    </source>
</evidence>
<keyword evidence="3 5" id="KW-0547">Nucleotide-binding</keyword>
<accession>A0AAV4LLS4</accession>
<dbReference type="GO" id="GO:0007017">
    <property type="term" value="P:microtubule-based process"/>
    <property type="evidence" value="ECO:0007669"/>
    <property type="project" value="InterPro"/>
</dbReference>
<organism evidence="7 8">
    <name type="scientific">Babesia caballi</name>
    <dbReference type="NCBI Taxonomy" id="5871"/>
    <lineage>
        <taxon>Eukaryota</taxon>
        <taxon>Sar</taxon>
        <taxon>Alveolata</taxon>
        <taxon>Apicomplexa</taxon>
        <taxon>Aconoidasida</taxon>
        <taxon>Piroplasmida</taxon>
        <taxon>Babesiidae</taxon>
        <taxon>Babesia</taxon>
    </lineage>
</organism>
<dbReference type="PRINTS" id="PR01161">
    <property type="entry name" value="TUBULIN"/>
</dbReference>
<comment type="caution">
    <text evidence="7">The sequence shown here is derived from an EMBL/GenBank/DDBJ whole genome shotgun (WGS) entry which is preliminary data.</text>
</comment>
<gene>
    <name evidence="7" type="ORF">BcabD6B2_02550</name>
</gene>
<dbReference type="GO" id="GO:0005525">
    <property type="term" value="F:GTP binding"/>
    <property type="evidence" value="ECO:0007669"/>
    <property type="project" value="UniProtKB-UniRule"/>
</dbReference>
<dbReference type="Proteomes" id="UP001497744">
    <property type="component" value="Unassembled WGS sequence"/>
</dbReference>
<proteinExistence type="inferred from homology"/>
<evidence type="ECO:0000256" key="1">
    <source>
        <dbReference type="ARBA" id="ARBA00009636"/>
    </source>
</evidence>
<sequence>MSTISIAIGRGGLGLHSALMQYATDYVGQVHSLSKSTDQKPKNEEGYASAFERLYFKENMKEDDHVMRPRSVVLGTMTNCLESFDRTALNRRIRNGMINENGIRSKASEEIPPKKWEYDKDFIFQVPDASYDIWSRGFSTAAGQGDEIIDVIRKCVEGTDSLNGFVSLGSLGGGTGSGMGAYVAKLISDQYPKAAHISTAIMPFTYGENGTQSLNTILALSHYQEYW</sequence>
<dbReference type="InterPro" id="IPR017975">
    <property type="entry name" value="Tubulin_CS"/>
</dbReference>
<comment type="similarity">
    <text evidence="1 5">Belongs to the tubulin family.</text>
</comment>
<dbReference type="Pfam" id="PF00091">
    <property type="entry name" value="Tubulin"/>
    <property type="match status" value="1"/>
</dbReference>
<dbReference type="SUPFAM" id="SSF52490">
    <property type="entry name" value="Tubulin nucleotide-binding domain-like"/>
    <property type="match status" value="1"/>
</dbReference>
<dbReference type="Gene3D" id="3.40.50.1440">
    <property type="entry name" value="Tubulin/FtsZ, GTPase domain"/>
    <property type="match status" value="1"/>
</dbReference>
<reference evidence="7 8" key="1">
    <citation type="submission" date="2021-06" db="EMBL/GenBank/DDBJ databases">
        <title>Genome sequence of Babesia caballi.</title>
        <authorList>
            <person name="Yamagishi J."/>
            <person name="Kidaka T."/>
            <person name="Ochi A."/>
        </authorList>
    </citation>
    <scope>NUCLEOTIDE SEQUENCE [LARGE SCALE GENOMIC DNA]</scope>
    <source>
        <strain evidence="7">USDA-D6B2</strain>
    </source>
</reference>
<feature type="domain" description="Tubulin/FtsZ GTPase" evidence="6">
    <location>
        <begin position="4"/>
        <end position="226"/>
    </location>
</feature>
<evidence type="ECO:0000259" key="6">
    <source>
        <dbReference type="Pfam" id="PF00091"/>
    </source>
</evidence>
<dbReference type="EMBL" id="BPLF01000001">
    <property type="protein sequence ID" value="GIX60820.1"/>
    <property type="molecule type" value="Genomic_DNA"/>
</dbReference>
<dbReference type="PANTHER" id="PTHR11588">
    <property type="entry name" value="TUBULIN"/>
    <property type="match status" value="1"/>
</dbReference>
<keyword evidence="4 5" id="KW-0342">GTP-binding</keyword>
<dbReference type="InterPro" id="IPR036525">
    <property type="entry name" value="Tubulin/FtsZ_GTPase_sf"/>
</dbReference>
<keyword evidence="2 5" id="KW-0493">Microtubule</keyword>